<protein>
    <submittedName>
        <fullName evidence="2">Uncharacterized protein</fullName>
    </submittedName>
</protein>
<sequence length="215" mass="23312">MRLLLVIAFHIFNKCDACASTGLSRDSEIITDPTFMFTVSPPVRWTYYPQIVSTGSVQVTNYFPGQSMNSADALQAAQNEVMAAYLEALSQQPGITTLGITATVTYSPDEISNCYTGQMIPAGTKIGYLAGGAITQIAIVTGSTGATATSCPLSQTMMVANIGPYQEYTKMVTVSTRGGTTMTRYNWNRVTSQFQSILNFRYQALFRTPITIGNN</sequence>
<evidence type="ECO:0000313" key="2">
    <source>
        <dbReference type="EMBL" id="EPB77464.1"/>
    </source>
</evidence>
<proteinExistence type="predicted"/>
<accession>A0A0D6M065</accession>
<dbReference type="EMBL" id="KE124836">
    <property type="protein sequence ID" value="EPB77464.1"/>
    <property type="molecule type" value="Genomic_DNA"/>
</dbReference>
<keyword evidence="3" id="KW-1185">Reference proteome</keyword>
<organism evidence="2 3">
    <name type="scientific">Ancylostoma ceylanicum</name>
    <dbReference type="NCBI Taxonomy" id="53326"/>
    <lineage>
        <taxon>Eukaryota</taxon>
        <taxon>Metazoa</taxon>
        <taxon>Ecdysozoa</taxon>
        <taxon>Nematoda</taxon>
        <taxon>Chromadorea</taxon>
        <taxon>Rhabditida</taxon>
        <taxon>Rhabditina</taxon>
        <taxon>Rhabditomorpha</taxon>
        <taxon>Strongyloidea</taxon>
        <taxon>Ancylostomatidae</taxon>
        <taxon>Ancylostomatinae</taxon>
        <taxon>Ancylostoma</taxon>
    </lineage>
</organism>
<feature type="chain" id="PRO_5002307479" evidence="1">
    <location>
        <begin position="18"/>
        <end position="215"/>
    </location>
</feature>
<dbReference type="Proteomes" id="UP000054495">
    <property type="component" value="Unassembled WGS sequence"/>
</dbReference>
<reference evidence="2 3" key="1">
    <citation type="submission" date="2013-05" db="EMBL/GenBank/DDBJ databases">
        <title>Draft genome of the parasitic nematode Anyclostoma ceylanicum.</title>
        <authorList>
            <person name="Mitreva M."/>
        </authorList>
    </citation>
    <scope>NUCLEOTIDE SEQUENCE [LARGE SCALE GENOMIC DNA]</scope>
</reference>
<name>A0A0D6M065_9BILA</name>
<evidence type="ECO:0000256" key="1">
    <source>
        <dbReference type="SAM" id="SignalP"/>
    </source>
</evidence>
<keyword evidence="1" id="KW-0732">Signal</keyword>
<gene>
    <name evidence="2" type="ORF">ANCCEY_03447</name>
</gene>
<feature type="signal peptide" evidence="1">
    <location>
        <begin position="1"/>
        <end position="17"/>
    </location>
</feature>
<evidence type="ECO:0000313" key="3">
    <source>
        <dbReference type="Proteomes" id="UP000054495"/>
    </source>
</evidence>
<dbReference type="AlphaFoldDB" id="A0A0D6M065"/>